<organism evidence="1 2">
    <name type="scientific">Colletotrichum melonis</name>
    <dbReference type="NCBI Taxonomy" id="1209925"/>
    <lineage>
        <taxon>Eukaryota</taxon>
        <taxon>Fungi</taxon>
        <taxon>Dikarya</taxon>
        <taxon>Ascomycota</taxon>
        <taxon>Pezizomycotina</taxon>
        <taxon>Sordariomycetes</taxon>
        <taxon>Hypocreomycetidae</taxon>
        <taxon>Glomerellales</taxon>
        <taxon>Glomerellaceae</taxon>
        <taxon>Colletotrichum</taxon>
        <taxon>Colletotrichum acutatum species complex</taxon>
    </lineage>
</organism>
<protein>
    <submittedName>
        <fullName evidence="1">Uncharacterized protein</fullName>
    </submittedName>
</protein>
<reference evidence="1 2" key="1">
    <citation type="submission" date="2016-10" db="EMBL/GenBank/DDBJ databases">
        <title>The genome sequence of Colletotrichum fioriniae PJ7.</title>
        <authorList>
            <person name="Baroncelli R."/>
        </authorList>
    </citation>
    <scope>NUCLEOTIDE SEQUENCE [LARGE SCALE GENOMIC DNA]</scope>
    <source>
        <strain evidence="1">Col 31</strain>
    </source>
</reference>
<evidence type="ECO:0000313" key="2">
    <source>
        <dbReference type="Proteomes" id="UP001239795"/>
    </source>
</evidence>
<gene>
    <name evidence="1" type="ORF">CMEL01_13638</name>
</gene>
<accession>A0AAI9UPW7</accession>
<keyword evidence="2" id="KW-1185">Reference proteome</keyword>
<name>A0AAI9UPW7_9PEZI</name>
<proteinExistence type="predicted"/>
<dbReference type="AlphaFoldDB" id="A0AAI9UPW7"/>
<evidence type="ECO:0000313" key="1">
    <source>
        <dbReference type="EMBL" id="KAK1462527.1"/>
    </source>
</evidence>
<dbReference type="Proteomes" id="UP001239795">
    <property type="component" value="Unassembled WGS sequence"/>
</dbReference>
<comment type="caution">
    <text evidence="1">The sequence shown here is derived from an EMBL/GenBank/DDBJ whole genome shotgun (WGS) entry which is preliminary data.</text>
</comment>
<sequence length="172" mass="19301">MSWPPIAQHLEAARFLKETKKTGIPVQWPAILGSPNFTEPTGYSSQPPAQFQLGSPHFYPCERKPFLDMWSLKRRHYGCTDRFHYRGDLPGRDTKRDLTKAFTSQCDSADGALPLALLLKFVSVSVPIPVFGAFMFTPAPSLVRAKPGSGYHIPDGRKRRALRSTPVRGYLQ</sequence>
<dbReference type="EMBL" id="MLGG01000008">
    <property type="protein sequence ID" value="KAK1462527.1"/>
    <property type="molecule type" value="Genomic_DNA"/>
</dbReference>